<evidence type="ECO:0000256" key="2">
    <source>
        <dbReference type="SAM" id="SignalP"/>
    </source>
</evidence>
<feature type="compositionally biased region" description="Basic and acidic residues" evidence="1">
    <location>
        <begin position="253"/>
        <end position="272"/>
    </location>
</feature>
<evidence type="ECO:0008006" key="5">
    <source>
        <dbReference type="Google" id="ProtNLM"/>
    </source>
</evidence>
<feature type="compositionally biased region" description="Acidic residues" evidence="1">
    <location>
        <begin position="46"/>
        <end position="56"/>
    </location>
</feature>
<proteinExistence type="predicted"/>
<keyword evidence="2" id="KW-0732">Signal</keyword>
<evidence type="ECO:0000313" key="3">
    <source>
        <dbReference type="EMBL" id="QDV06976.1"/>
    </source>
</evidence>
<reference evidence="3 4" key="1">
    <citation type="submission" date="2019-02" db="EMBL/GenBank/DDBJ databases">
        <title>Deep-cultivation of Planctomycetes and their phenomic and genomic characterization uncovers novel biology.</title>
        <authorList>
            <person name="Wiegand S."/>
            <person name="Jogler M."/>
            <person name="Boedeker C."/>
            <person name="Pinto D."/>
            <person name="Vollmers J."/>
            <person name="Rivas-Marin E."/>
            <person name="Kohn T."/>
            <person name="Peeters S.H."/>
            <person name="Heuer A."/>
            <person name="Rast P."/>
            <person name="Oberbeckmann S."/>
            <person name="Bunk B."/>
            <person name="Jeske O."/>
            <person name="Meyerdierks A."/>
            <person name="Storesund J.E."/>
            <person name="Kallscheuer N."/>
            <person name="Luecker S."/>
            <person name="Lage O.M."/>
            <person name="Pohl T."/>
            <person name="Merkel B.J."/>
            <person name="Hornburger P."/>
            <person name="Mueller R.-W."/>
            <person name="Bruemmer F."/>
            <person name="Labrenz M."/>
            <person name="Spormann A.M."/>
            <person name="Op den Camp H."/>
            <person name="Overmann J."/>
            <person name="Amann R."/>
            <person name="Jetten M.S.M."/>
            <person name="Mascher T."/>
            <person name="Medema M.H."/>
            <person name="Devos D.P."/>
            <person name="Kaster A.-K."/>
            <person name="Ovreas L."/>
            <person name="Rohde M."/>
            <person name="Galperin M.Y."/>
            <person name="Jogler C."/>
        </authorList>
    </citation>
    <scope>NUCLEOTIDE SEQUENCE [LARGE SCALE GENOMIC DNA]</scope>
    <source>
        <strain evidence="3 4">Poly30</strain>
    </source>
</reference>
<dbReference type="Proteomes" id="UP000320390">
    <property type="component" value="Chromosome"/>
</dbReference>
<feature type="region of interest" description="Disordered" evidence="1">
    <location>
        <begin position="241"/>
        <end position="296"/>
    </location>
</feature>
<protein>
    <recommendedName>
        <fullName evidence="5">Chromosome partition protein Smc</fullName>
    </recommendedName>
</protein>
<dbReference type="AlphaFoldDB" id="A0A518ESB3"/>
<feature type="signal peptide" evidence="2">
    <location>
        <begin position="1"/>
        <end position="18"/>
    </location>
</feature>
<evidence type="ECO:0000313" key="4">
    <source>
        <dbReference type="Proteomes" id="UP000320390"/>
    </source>
</evidence>
<keyword evidence="4" id="KW-1185">Reference proteome</keyword>
<feature type="chain" id="PRO_5022101806" description="Chromosome partition protein Smc" evidence="2">
    <location>
        <begin position="19"/>
        <end position="296"/>
    </location>
</feature>
<feature type="compositionally biased region" description="Acidic residues" evidence="1">
    <location>
        <begin position="285"/>
        <end position="296"/>
    </location>
</feature>
<evidence type="ECO:0000256" key="1">
    <source>
        <dbReference type="SAM" id="MobiDB-lite"/>
    </source>
</evidence>
<name>A0A518ESB3_9BACT</name>
<sequence length="296" mass="32666" precursor="true">MKALLIPAAAALLLTAGACQSTGNADLRPTLLQSRAVEAAATLGQEDSEDQEDGPSDEGVPAESSDGEADESKSPREWLDDAIEAKVLSDQERAYKEAEVEIARLEREAEEIEINESLRQKREALKAAREDLVRFEERESPLERRKAGLSLEKAREQLLKAETDLLNMREIMDEEAEAGAKDEIIRRYEKSFEFAQENLAIETEEMAIEVESNLPAELLELAGAVRAAEAELQAEEIRAAKKRAESELAATKARHELDQAKRDQKKAKEAVAKARKKLESAPADAPEEDMSDGDGK</sequence>
<dbReference type="RefSeq" id="WP_145197637.1">
    <property type="nucleotide sequence ID" value="NZ_CP036434.1"/>
</dbReference>
<gene>
    <name evidence="3" type="ORF">Poly30_24950</name>
</gene>
<dbReference type="EMBL" id="CP036434">
    <property type="protein sequence ID" value="QDV06976.1"/>
    <property type="molecule type" value="Genomic_DNA"/>
</dbReference>
<feature type="region of interest" description="Disordered" evidence="1">
    <location>
        <begin position="39"/>
        <end position="78"/>
    </location>
</feature>
<organism evidence="3 4">
    <name type="scientific">Saltatorellus ferox</name>
    <dbReference type="NCBI Taxonomy" id="2528018"/>
    <lineage>
        <taxon>Bacteria</taxon>
        <taxon>Pseudomonadati</taxon>
        <taxon>Planctomycetota</taxon>
        <taxon>Planctomycetia</taxon>
        <taxon>Planctomycetia incertae sedis</taxon>
        <taxon>Saltatorellus</taxon>
    </lineage>
</organism>
<accession>A0A518ESB3</accession>
<dbReference type="PROSITE" id="PS51257">
    <property type="entry name" value="PROKAR_LIPOPROTEIN"/>
    <property type="match status" value="1"/>
</dbReference>